<evidence type="ECO:0000256" key="4">
    <source>
        <dbReference type="PROSITE-ProRule" id="PRU00221"/>
    </source>
</evidence>
<dbReference type="InterPro" id="IPR036322">
    <property type="entry name" value="WD40_repeat_dom_sf"/>
</dbReference>
<dbReference type="Proteomes" id="UP000410492">
    <property type="component" value="Unassembled WGS sequence"/>
</dbReference>
<dbReference type="InterPro" id="IPR039328">
    <property type="entry name" value="WDR89"/>
</dbReference>
<dbReference type="PROSITE" id="PS50082">
    <property type="entry name" value="WD_REPEATS_2"/>
    <property type="match status" value="3"/>
</dbReference>
<sequence length="374" mass="42292">MNVNIIVNEILKMRDLKMANNNTPDDYSDSDPDDGNSNEFTSCTCLIEKHVSDEYILHLTATNENNPMCVLGLSNYTCEVYTIGNNQIDKISLLHAYEDTVIGCKFSTTDRNSLYTGSSDGSIHLWDMRILKKPVMLFKDTTVTDDSQKKPLTCFDISSNDRLLAAGTDLCGSDVFTLFWDVRKHDLLGGYWESHTDIITEVKFHPNDMNKLISGSVDGLINLYDLSQPCEDDALIDSLNTNSSVDHIQWFKKGKKDCISCISTVTDFQLWDLEKADPYKHLSRKDLSRLIKKKKEDHIYIAGCHDSKNGLILLVGSNYGKGDFLRSLIIENTSVQPQYNFKGNHQIVRSSWYNENTNTLLTGGENGILGLWRL</sequence>
<dbReference type="SUPFAM" id="SSF50978">
    <property type="entry name" value="WD40 repeat-like"/>
    <property type="match status" value="1"/>
</dbReference>
<proteinExistence type="predicted"/>
<dbReference type="InterPro" id="IPR001680">
    <property type="entry name" value="WD40_rpt"/>
</dbReference>
<dbReference type="EMBL" id="CAACVG010001623">
    <property type="protein sequence ID" value="VEN35477.1"/>
    <property type="molecule type" value="Genomic_DNA"/>
</dbReference>
<evidence type="ECO:0000313" key="6">
    <source>
        <dbReference type="Proteomes" id="UP000410492"/>
    </source>
</evidence>
<organism evidence="5 6">
    <name type="scientific">Callosobruchus maculatus</name>
    <name type="common">Southern cowpea weevil</name>
    <name type="synonym">Pulse bruchid</name>
    <dbReference type="NCBI Taxonomy" id="64391"/>
    <lineage>
        <taxon>Eukaryota</taxon>
        <taxon>Metazoa</taxon>
        <taxon>Ecdysozoa</taxon>
        <taxon>Arthropoda</taxon>
        <taxon>Hexapoda</taxon>
        <taxon>Insecta</taxon>
        <taxon>Pterygota</taxon>
        <taxon>Neoptera</taxon>
        <taxon>Endopterygota</taxon>
        <taxon>Coleoptera</taxon>
        <taxon>Polyphaga</taxon>
        <taxon>Cucujiformia</taxon>
        <taxon>Chrysomeloidea</taxon>
        <taxon>Chrysomelidae</taxon>
        <taxon>Bruchinae</taxon>
        <taxon>Bruchini</taxon>
        <taxon>Callosobruchus</taxon>
    </lineage>
</organism>
<accession>A0A653BIQ6</accession>
<protein>
    <recommendedName>
        <fullName evidence="1">WD repeat-containing protein 89</fullName>
    </recommendedName>
</protein>
<dbReference type="PROSITE" id="PS00678">
    <property type="entry name" value="WD_REPEATS_1"/>
    <property type="match status" value="1"/>
</dbReference>
<dbReference type="PROSITE" id="PS50294">
    <property type="entry name" value="WD_REPEATS_REGION"/>
    <property type="match status" value="3"/>
</dbReference>
<feature type="repeat" description="WD" evidence="4">
    <location>
        <begin position="94"/>
        <end position="129"/>
    </location>
</feature>
<reference evidence="5 6" key="1">
    <citation type="submission" date="2019-01" db="EMBL/GenBank/DDBJ databases">
        <authorList>
            <person name="Sayadi A."/>
        </authorList>
    </citation>
    <scope>NUCLEOTIDE SEQUENCE [LARGE SCALE GENOMIC DNA]</scope>
</reference>
<name>A0A653BIQ6_CALMS</name>
<dbReference type="OrthoDB" id="25131at2759"/>
<feature type="repeat" description="WD" evidence="4">
    <location>
        <begin position="341"/>
        <end position="374"/>
    </location>
</feature>
<dbReference type="SMART" id="SM00320">
    <property type="entry name" value="WD40"/>
    <property type="match status" value="4"/>
</dbReference>
<evidence type="ECO:0000256" key="1">
    <source>
        <dbReference type="ARBA" id="ARBA00021125"/>
    </source>
</evidence>
<dbReference type="InterPro" id="IPR019775">
    <property type="entry name" value="WD40_repeat_CS"/>
</dbReference>
<evidence type="ECO:0000256" key="2">
    <source>
        <dbReference type="ARBA" id="ARBA00022574"/>
    </source>
</evidence>
<keyword evidence="2 4" id="KW-0853">WD repeat</keyword>
<feature type="repeat" description="WD" evidence="4">
    <location>
        <begin position="192"/>
        <end position="227"/>
    </location>
</feature>
<dbReference type="Gene3D" id="2.130.10.10">
    <property type="entry name" value="YVTN repeat-like/Quinoprotein amine dehydrogenase"/>
    <property type="match status" value="2"/>
</dbReference>
<keyword evidence="6" id="KW-1185">Reference proteome</keyword>
<dbReference type="Pfam" id="PF00400">
    <property type="entry name" value="WD40"/>
    <property type="match status" value="2"/>
</dbReference>
<gene>
    <name evidence="5" type="ORF">CALMAC_LOCUS1383</name>
</gene>
<dbReference type="AlphaFoldDB" id="A0A653BIQ6"/>
<dbReference type="InterPro" id="IPR015943">
    <property type="entry name" value="WD40/YVTN_repeat-like_dom_sf"/>
</dbReference>
<dbReference type="PANTHER" id="PTHR22889">
    <property type="entry name" value="WD REPEAT-CONTAINING PROTEIN 89"/>
    <property type="match status" value="1"/>
</dbReference>
<keyword evidence="3" id="KW-0677">Repeat</keyword>
<evidence type="ECO:0000256" key="3">
    <source>
        <dbReference type="ARBA" id="ARBA00022737"/>
    </source>
</evidence>
<dbReference type="PANTHER" id="PTHR22889:SF0">
    <property type="entry name" value="WD REPEAT-CONTAINING PROTEIN 89"/>
    <property type="match status" value="1"/>
</dbReference>
<evidence type="ECO:0000313" key="5">
    <source>
        <dbReference type="EMBL" id="VEN35477.1"/>
    </source>
</evidence>